<accession>A0A2P2IHR6</accession>
<organism evidence="1">
    <name type="scientific">Rhizophora mucronata</name>
    <name type="common">Asiatic mangrove</name>
    <dbReference type="NCBI Taxonomy" id="61149"/>
    <lineage>
        <taxon>Eukaryota</taxon>
        <taxon>Viridiplantae</taxon>
        <taxon>Streptophyta</taxon>
        <taxon>Embryophyta</taxon>
        <taxon>Tracheophyta</taxon>
        <taxon>Spermatophyta</taxon>
        <taxon>Magnoliopsida</taxon>
        <taxon>eudicotyledons</taxon>
        <taxon>Gunneridae</taxon>
        <taxon>Pentapetalae</taxon>
        <taxon>rosids</taxon>
        <taxon>fabids</taxon>
        <taxon>Malpighiales</taxon>
        <taxon>Rhizophoraceae</taxon>
        <taxon>Rhizophora</taxon>
    </lineage>
</organism>
<proteinExistence type="predicted"/>
<evidence type="ECO:0000313" key="1">
    <source>
        <dbReference type="EMBL" id="MBW80776.1"/>
    </source>
</evidence>
<reference evidence="1" key="1">
    <citation type="submission" date="2018-02" db="EMBL/GenBank/DDBJ databases">
        <title>Rhizophora mucronata_Transcriptome.</title>
        <authorList>
            <person name="Meera S.P."/>
            <person name="Sreeshan A."/>
            <person name="Augustine A."/>
        </authorList>
    </citation>
    <scope>NUCLEOTIDE SEQUENCE</scope>
    <source>
        <tissue evidence="1">Leaf</tissue>
    </source>
</reference>
<sequence>MQPKPAEPLYECNNIELSTIQAVLQQDQRAKAMPLPVRQGSKTH</sequence>
<protein>
    <submittedName>
        <fullName evidence="1">Non-specific lipid-transfer protein 2-like</fullName>
    </submittedName>
</protein>
<dbReference type="AlphaFoldDB" id="A0A2P2IHR6"/>
<name>A0A2P2IHR6_RHIMU</name>
<dbReference type="EMBL" id="GGEC01000293">
    <property type="protein sequence ID" value="MBW80776.1"/>
    <property type="molecule type" value="Transcribed_RNA"/>
</dbReference>